<dbReference type="Pfam" id="PF05795">
    <property type="entry name" value="Plasmodium_Vir"/>
    <property type="match status" value="1"/>
</dbReference>
<reference evidence="2" key="2">
    <citation type="submission" date="2016-05" db="EMBL/GenBank/DDBJ databases">
        <authorList>
            <person name="Lavstsen T."/>
            <person name="Jespersen J.S."/>
        </authorList>
    </citation>
    <scope>NUCLEOTIDE SEQUENCE [LARGE SCALE GENOMIC DNA]</scope>
</reference>
<evidence type="ECO:0000313" key="3">
    <source>
        <dbReference type="EMBL" id="SBT56309.1"/>
    </source>
</evidence>
<keyword evidence="1" id="KW-0812">Transmembrane</keyword>
<accession>A0A1A9AF50</accession>
<feature type="transmembrane region" description="Helical" evidence="1">
    <location>
        <begin position="108"/>
        <end position="130"/>
    </location>
</feature>
<name>A0A1A9AF50_PLAOA</name>
<dbReference type="InterPro" id="IPR008780">
    <property type="entry name" value="Plasmodium_Vir"/>
</dbReference>
<dbReference type="AlphaFoldDB" id="A0A1A9AF50"/>
<dbReference type="Proteomes" id="UP000078550">
    <property type="component" value="Unassembled WGS sequence"/>
</dbReference>
<evidence type="ECO:0000313" key="5">
    <source>
        <dbReference type="Proteomes" id="UP000078555"/>
    </source>
</evidence>
<organism evidence="2 5">
    <name type="scientific">Plasmodium ovale wallikeri</name>
    <dbReference type="NCBI Taxonomy" id="864142"/>
    <lineage>
        <taxon>Eukaryota</taxon>
        <taxon>Sar</taxon>
        <taxon>Alveolata</taxon>
        <taxon>Apicomplexa</taxon>
        <taxon>Aconoidasida</taxon>
        <taxon>Haemosporida</taxon>
        <taxon>Plasmodiidae</taxon>
        <taxon>Plasmodium</taxon>
        <taxon>Plasmodium (Plasmodium)</taxon>
    </lineage>
</organism>
<keyword evidence="1" id="KW-0472">Membrane</keyword>
<evidence type="ECO:0000313" key="2">
    <source>
        <dbReference type="EMBL" id="SBT55160.1"/>
    </source>
</evidence>
<protein>
    <submittedName>
        <fullName evidence="2">PIR Superfamily Protein</fullName>
    </submittedName>
</protein>
<gene>
    <name evidence="2" type="ORF">POVWA1_068020</name>
    <name evidence="3" type="ORF">POVWA2_072900</name>
</gene>
<dbReference type="Proteomes" id="UP000078555">
    <property type="component" value="Unassembled WGS sequence"/>
</dbReference>
<dbReference type="EMBL" id="FLRE01001327">
    <property type="protein sequence ID" value="SBT56309.1"/>
    <property type="molecule type" value="Genomic_DNA"/>
</dbReference>
<sequence>MKLLYNLYQEYHKIIDMTYKDHINIGKCIEYSTFVFLSLSDFEKSYNSIRSITPFDNHNLPALASYEDTTKVEMPVSDYSQQNVIQSQVTSEHTGSSPHHGVDFSSKYTIFVILASILGIFLILLSMYMFTPFGSLLLRRIQHKKNTFSNLEDEANQLLNIDEDMLKYSDKVHYSISYNTVTNA</sequence>
<dbReference type="EMBL" id="FLRD01000596">
    <property type="protein sequence ID" value="SBT55160.1"/>
    <property type="molecule type" value="Genomic_DNA"/>
</dbReference>
<evidence type="ECO:0000256" key="1">
    <source>
        <dbReference type="SAM" id="Phobius"/>
    </source>
</evidence>
<keyword evidence="1" id="KW-1133">Transmembrane helix</keyword>
<evidence type="ECO:0000313" key="4">
    <source>
        <dbReference type="Proteomes" id="UP000078550"/>
    </source>
</evidence>
<proteinExistence type="predicted"/>
<reference evidence="4 5" key="1">
    <citation type="submission" date="2016-05" db="EMBL/GenBank/DDBJ databases">
        <authorList>
            <person name="Naeem Raeece"/>
        </authorList>
    </citation>
    <scope>NUCLEOTIDE SEQUENCE [LARGE SCALE GENOMIC DNA]</scope>
</reference>
<keyword evidence="5" id="KW-1185">Reference proteome</keyword>